<keyword evidence="1 3" id="KW-0807">Transducer</keyword>
<dbReference type="PANTHER" id="PTHR32089:SF112">
    <property type="entry name" value="LYSOZYME-LIKE PROTEIN-RELATED"/>
    <property type="match status" value="1"/>
</dbReference>
<dbReference type="InterPro" id="IPR004089">
    <property type="entry name" value="MCPsignal_dom"/>
</dbReference>
<dbReference type="GO" id="GO:0007165">
    <property type="term" value="P:signal transduction"/>
    <property type="evidence" value="ECO:0007669"/>
    <property type="project" value="UniProtKB-KW"/>
</dbReference>
<evidence type="ECO:0000256" key="1">
    <source>
        <dbReference type="ARBA" id="ARBA00023224"/>
    </source>
</evidence>
<dbReference type="SMART" id="SM00283">
    <property type="entry name" value="MA"/>
    <property type="match status" value="1"/>
</dbReference>
<dbReference type="Pfam" id="PF00672">
    <property type="entry name" value="HAMP"/>
    <property type="match status" value="1"/>
</dbReference>
<evidence type="ECO:0000259" key="6">
    <source>
        <dbReference type="PROSITE" id="PS50885"/>
    </source>
</evidence>
<dbReference type="PROSITE" id="PS50885">
    <property type="entry name" value="HAMP"/>
    <property type="match status" value="1"/>
</dbReference>
<protein>
    <submittedName>
        <fullName evidence="7">Methyl-accepting chemotaxis protein</fullName>
    </submittedName>
</protein>
<keyword evidence="4" id="KW-0472">Membrane</keyword>
<evidence type="ECO:0000256" key="3">
    <source>
        <dbReference type="PROSITE-ProRule" id="PRU00284"/>
    </source>
</evidence>
<dbReference type="Gene3D" id="3.30.450.20">
    <property type="entry name" value="PAS domain"/>
    <property type="match status" value="1"/>
</dbReference>
<keyword evidence="8" id="KW-1185">Reference proteome</keyword>
<dbReference type="CDD" id="cd18774">
    <property type="entry name" value="PDC2_HK_sensor"/>
    <property type="match status" value="1"/>
</dbReference>
<evidence type="ECO:0000256" key="2">
    <source>
        <dbReference type="ARBA" id="ARBA00029447"/>
    </source>
</evidence>
<name>A0A3N1XMJ9_9FIRM</name>
<accession>A0A3N1XMJ9</accession>
<dbReference type="Gene3D" id="1.10.8.500">
    <property type="entry name" value="HAMP domain in histidine kinase"/>
    <property type="match status" value="1"/>
</dbReference>
<keyword evidence="4" id="KW-0812">Transmembrane</keyword>
<dbReference type="InterPro" id="IPR003660">
    <property type="entry name" value="HAMP_dom"/>
</dbReference>
<evidence type="ECO:0000259" key="5">
    <source>
        <dbReference type="PROSITE" id="PS50111"/>
    </source>
</evidence>
<keyword evidence="4" id="KW-1133">Transmembrane helix</keyword>
<dbReference type="Gene3D" id="1.10.287.950">
    <property type="entry name" value="Methyl-accepting chemotaxis protein"/>
    <property type="match status" value="1"/>
</dbReference>
<dbReference type="EMBL" id="RJVG01000006">
    <property type="protein sequence ID" value="ROR27418.1"/>
    <property type="molecule type" value="Genomic_DNA"/>
</dbReference>
<dbReference type="PANTHER" id="PTHR32089">
    <property type="entry name" value="METHYL-ACCEPTING CHEMOTAXIS PROTEIN MCPB"/>
    <property type="match status" value="1"/>
</dbReference>
<dbReference type="CDD" id="cd06225">
    <property type="entry name" value="HAMP"/>
    <property type="match status" value="1"/>
</dbReference>
<feature type="domain" description="HAMP" evidence="6">
    <location>
        <begin position="359"/>
        <end position="411"/>
    </location>
</feature>
<feature type="domain" description="Methyl-accepting transducer" evidence="5">
    <location>
        <begin position="430"/>
        <end position="680"/>
    </location>
</feature>
<sequence>MNYKKNEKPRYKKFNGVKSEKHHRERRVKDKKKSFSIFQKIHTKLILGFLLPVCCIIVLGIISYQKAHTVIVGNYEKSISQTLDMTGQYFTFSLGMVRSQIDEFYTDVDINDYFAGLYRISATKEIQFLNSTTEALKKKIRTDDLLENVYILSSDNDSMVTTKADDEELYTKYMESAQGQKIATDSSRYYWFGSNNEMDGLLQTDSTSSALRLARKFKKGNTCVIADISNKAVLEILTRINMGESSIIGLVTEDGVEIIPDNEEYLSAMRVGKEPIFYGKKFYEEAITNEKENAFDYINYNNENYMFVYSKVGTTGAMICAMVPEANIIGQVKDIKNITFVVVVLASILALLTGSIISGDLSKAINYMANVLRKAAGGDFTVELKVNRNDELGILAKDLSNMITHVKGLIQEVKEVGDALFADANQVAISSKVYVESTDNIKQAISEIEEGIVQLDENSADCIGQMDSLSNKITLVANSTSQIKNITDATEKAIDSGILAMSVLNEKTKYSTEIMSNVIAAIKQLEEKSKSIESIIEVINEIAEETNLLSLNASIESARAGIYGRGFSVVADEIKKLSDQSKESTNQIRGIIEDILSNTAMAVKIAEQADVIVLQQESAVNNTTESFTIMDGQIELLMNELKSILNNIENMEHAKIKTSEAIMSISAVSEETTACTNTVSDTAHHQLDAATQLDESSSELLNRAKQLELAMNQFHI</sequence>
<evidence type="ECO:0000313" key="8">
    <source>
        <dbReference type="Proteomes" id="UP000273083"/>
    </source>
</evidence>
<dbReference type="OrthoDB" id="9762005at2"/>
<dbReference type="SUPFAM" id="SSF58104">
    <property type="entry name" value="Methyl-accepting chemotaxis protein (MCP) signaling domain"/>
    <property type="match status" value="1"/>
</dbReference>
<feature type="transmembrane region" description="Helical" evidence="4">
    <location>
        <begin position="45"/>
        <end position="64"/>
    </location>
</feature>
<dbReference type="SMART" id="SM00304">
    <property type="entry name" value="HAMP"/>
    <property type="match status" value="1"/>
</dbReference>
<evidence type="ECO:0000256" key="4">
    <source>
        <dbReference type="SAM" id="Phobius"/>
    </source>
</evidence>
<comment type="similarity">
    <text evidence="2">Belongs to the methyl-accepting chemotaxis (MCP) protein family.</text>
</comment>
<dbReference type="PROSITE" id="PS50111">
    <property type="entry name" value="CHEMOTAXIS_TRANSDUC_2"/>
    <property type="match status" value="1"/>
</dbReference>
<gene>
    <name evidence="7" type="ORF">EDD66_106115</name>
</gene>
<comment type="caution">
    <text evidence="7">The sequence shown here is derived from an EMBL/GenBank/DDBJ whole genome shotgun (WGS) entry which is preliminary data.</text>
</comment>
<organism evidence="7 8">
    <name type="scientific">Mobilisporobacter senegalensis</name>
    <dbReference type="NCBI Taxonomy" id="1329262"/>
    <lineage>
        <taxon>Bacteria</taxon>
        <taxon>Bacillati</taxon>
        <taxon>Bacillota</taxon>
        <taxon>Clostridia</taxon>
        <taxon>Lachnospirales</taxon>
        <taxon>Lachnospiraceae</taxon>
        <taxon>Mobilisporobacter</taxon>
    </lineage>
</organism>
<proteinExistence type="inferred from homology"/>
<reference evidence="7 8" key="1">
    <citation type="submission" date="2018-11" db="EMBL/GenBank/DDBJ databases">
        <title>Genomic Encyclopedia of Type Strains, Phase IV (KMG-IV): sequencing the most valuable type-strain genomes for metagenomic binning, comparative biology and taxonomic classification.</title>
        <authorList>
            <person name="Goeker M."/>
        </authorList>
    </citation>
    <scope>NUCLEOTIDE SEQUENCE [LARGE SCALE GENOMIC DNA]</scope>
    <source>
        <strain evidence="7 8">DSM 26537</strain>
    </source>
</reference>
<dbReference type="Proteomes" id="UP000273083">
    <property type="component" value="Unassembled WGS sequence"/>
</dbReference>
<dbReference type="Pfam" id="PF00015">
    <property type="entry name" value="MCPsignal"/>
    <property type="match status" value="1"/>
</dbReference>
<dbReference type="RefSeq" id="WP_123609665.1">
    <property type="nucleotide sequence ID" value="NZ_RJVG01000006.1"/>
</dbReference>
<evidence type="ECO:0000313" key="7">
    <source>
        <dbReference type="EMBL" id="ROR27418.1"/>
    </source>
</evidence>
<dbReference type="AlphaFoldDB" id="A0A3N1XMJ9"/>
<dbReference type="GO" id="GO:0016020">
    <property type="term" value="C:membrane"/>
    <property type="evidence" value="ECO:0007669"/>
    <property type="project" value="InterPro"/>
</dbReference>